<dbReference type="SUPFAM" id="SSF56601">
    <property type="entry name" value="beta-lactamase/transpeptidase-like"/>
    <property type="match status" value="1"/>
</dbReference>
<dbReference type="EC" id="2.4.99.28" evidence="10"/>
<dbReference type="InterPro" id="IPR050396">
    <property type="entry name" value="Glycosyltr_51/Transpeptidase"/>
</dbReference>
<feature type="transmembrane region" description="Helical" evidence="12">
    <location>
        <begin position="7"/>
        <end position="26"/>
    </location>
</feature>
<keyword evidence="12" id="KW-0472">Membrane</keyword>
<comment type="catalytic activity">
    <reaction evidence="11">
        <text>[GlcNAc-(1-&gt;4)-Mur2Ac(oyl-L-Ala-gamma-D-Glu-L-Lys-D-Ala-D-Ala)](n)-di-trans,octa-cis-undecaprenyl diphosphate + beta-D-GlcNAc-(1-&gt;4)-Mur2Ac(oyl-L-Ala-gamma-D-Glu-L-Lys-D-Ala-D-Ala)-di-trans,octa-cis-undecaprenyl diphosphate = [GlcNAc-(1-&gt;4)-Mur2Ac(oyl-L-Ala-gamma-D-Glu-L-Lys-D-Ala-D-Ala)](n+1)-di-trans,octa-cis-undecaprenyl diphosphate + di-trans,octa-cis-undecaprenyl diphosphate + H(+)</text>
        <dbReference type="Rhea" id="RHEA:23708"/>
        <dbReference type="Rhea" id="RHEA-COMP:9602"/>
        <dbReference type="Rhea" id="RHEA-COMP:9603"/>
        <dbReference type="ChEBI" id="CHEBI:15378"/>
        <dbReference type="ChEBI" id="CHEBI:58405"/>
        <dbReference type="ChEBI" id="CHEBI:60033"/>
        <dbReference type="ChEBI" id="CHEBI:78435"/>
        <dbReference type="EC" id="2.4.99.28"/>
    </reaction>
</comment>
<dbReference type="GO" id="GO:0006508">
    <property type="term" value="P:proteolysis"/>
    <property type="evidence" value="ECO:0007669"/>
    <property type="project" value="UniProtKB-KW"/>
</dbReference>
<gene>
    <name evidence="16" type="primary">pbpC</name>
    <name evidence="16" type="ORF">DQK91_06370</name>
</gene>
<dbReference type="InterPro" id="IPR012338">
    <property type="entry name" value="Beta-lactam/transpept-like"/>
</dbReference>
<comment type="caution">
    <text evidence="16">The sequence shown here is derived from an EMBL/GenBank/DDBJ whole genome shotgun (WGS) entry which is preliminary data.</text>
</comment>
<name>A0A6P1ZI95_9BACT</name>
<dbReference type="EMBL" id="QMIF01000003">
    <property type="protein sequence ID" value="TVM35023.1"/>
    <property type="molecule type" value="Genomic_DNA"/>
</dbReference>
<dbReference type="Pfam" id="PF00912">
    <property type="entry name" value="Transgly"/>
    <property type="match status" value="1"/>
</dbReference>
<evidence type="ECO:0000259" key="14">
    <source>
        <dbReference type="Pfam" id="PF00912"/>
    </source>
</evidence>
<dbReference type="Pfam" id="PF06832">
    <property type="entry name" value="BiPBP_C"/>
    <property type="match status" value="1"/>
</dbReference>
<keyword evidence="12" id="KW-0812">Transmembrane</keyword>
<dbReference type="InterPro" id="IPR023346">
    <property type="entry name" value="Lysozyme-like_dom_sf"/>
</dbReference>
<evidence type="ECO:0000313" key="16">
    <source>
        <dbReference type="EMBL" id="TVM35023.1"/>
    </source>
</evidence>
<dbReference type="InterPro" id="IPR009647">
    <property type="entry name" value="PBP_C"/>
</dbReference>
<dbReference type="PANTHER" id="PTHR32282">
    <property type="entry name" value="BINDING PROTEIN TRANSPEPTIDASE, PUTATIVE-RELATED"/>
    <property type="match status" value="1"/>
</dbReference>
<dbReference type="AlphaFoldDB" id="A0A6P1ZI95"/>
<dbReference type="Proteomes" id="UP000434052">
    <property type="component" value="Unassembled WGS sequence"/>
</dbReference>
<dbReference type="GO" id="GO:0008658">
    <property type="term" value="F:penicillin binding"/>
    <property type="evidence" value="ECO:0007669"/>
    <property type="project" value="InterPro"/>
</dbReference>
<dbReference type="GO" id="GO:0009252">
    <property type="term" value="P:peptidoglycan biosynthetic process"/>
    <property type="evidence" value="ECO:0007669"/>
    <property type="project" value="UniProtKB-UniPathway"/>
</dbReference>
<protein>
    <recommendedName>
        <fullName evidence="10">peptidoglycan glycosyltransferase</fullName>
        <ecNumber evidence="10">2.4.99.28</ecNumber>
    </recommendedName>
</protein>
<dbReference type="Pfam" id="PF00905">
    <property type="entry name" value="Transpeptidase"/>
    <property type="match status" value="1"/>
</dbReference>
<evidence type="ECO:0000256" key="5">
    <source>
        <dbReference type="ARBA" id="ARBA00022670"/>
    </source>
</evidence>
<dbReference type="GO" id="GO:0004180">
    <property type="term" value="F:carboxypeptidase activity"/>
    <property type="evidence" value="ECO:0007669"/>
    <property type="project" value="UniProtKB-KW"/>
</dbReference>
<feature type="domain" description="Penicillin-binding C-terminal" evidence="15">
    <location>
        <begin position="703"/>
        <end position="791"/>
    </location>
</feature>
<dbReference type="InterPro" id="IPR001264">
    <property type="entry name" value="Glyco_trans_51"/>
</dbReference>
<accession>A0A6P1ZI95</accession>
<reference evidence="16 17" key="1">
    <citation type="submission" date="2018-06" db="EMBL/GenBank/DDBJ databases">
        <title>Complete genome of Desulfovibrio marinus P48SEP.</title>
        <authorList>
            <person name="Crispim J.S."/>
            <person name="Vidigal P.M.P."/>
            <person name="Silva L.C.F."/>
            <person name="Araujo L.C."/>
            <person name="Laguardia C.N."/>
            <person name="Dias R.S."/>
            <person name="Sousa M.P."/>
            <person name="Paula S.O."/>
            <person name="Silva C."/>
        </authorList>
    </citation>
    <scope>NUCLEOTIDE SEQUENCE [LARGE SCALE GENOMIC DNA]</scope>
    <source>
        <strain evidence="16 17">P48SEP</strain>
    </source>
</reference>
<evidence type="ECO:0000256" key="3">
    <source>
        <dbReference type="ARBA" id="ARBA00007739"/>
    </source>
</evidence>
<dbReference type="GO" id="GO:0008955">
    <property type="term" value="F:peptidoglycan glycosyltransferase activity"/>
    <property type="evidence" value="ECO:0007669"/>
    <property type="project" value="UniProtKB-EC"/>
</dbReference>
<dbReference type="Gene3D" id="1.10.3810.10">
    <property type="entry name" value="Biosynthetic peptidoglycan transglycosylase-like"/>
    <property type="match status" value="1"/>
</dbReference>
<evidence type="ECO:0000256" key="9">
    <source>
        <dbReference type="ARBA" id="ARBA00023268"/>
    </source>
</evidence>
<dbReference type="InterPro" id="IPR036950">
    <property type="entry name" value="PBP_transglycosylase"/>
</dbReference>
<evidence type="ECO:0000256" key="4">
    <source>
        <dbReference type="ARBA" id="ARBA00022645"/>
    </source>
</evidence>
<evidence type="ECO:0000256" key="6">
    <source>
        <dbReference type="ARBA" id="ARBA00022676"/>
    </source>
</evidence>
<sequence>MRNTLRVLAYCTIALCLAGYVAFLALDASFPFPDRALRADPAVMIRARDGTPMRIFLPEDGRRRFPLALQDVSQVFQKVIIASEDRYFRYHPGVNPFSILRAALQNLQADGVVSGGSTITMQLARLAEPKSRSIKGKIVEAYRALQLEYGLSKDEILKLYLNNTPYGGNVVGVGAAAYTYFGKSAGALSLGEAALLAVLPRSPQAYDPIAHPKAAQAARDRLLDTLEERGVFPPDRVALAKVQPLPTRLTPPPMIAPHASRMAYEQLRRSALARSPKLSVWDVTTTIDPAFQNQALTAMRRRLTSLRLAGLENAAVVVLDRKTREIRALVGTHDFFDTARHGPINAALAMRSPGSTLKPFLYGLAFDEGIAVPESMVLDIPTDYSGYVATNYDDRYRGPVTVRQALVHSLNAPAVRMLAKAGLPRFHRLLRRGGLELRYGPGHYGLPLALGACESSLVQLTTLYAALADEGVWQSARLLADQSDPLEINRKGTSIQNDGSVRLLSRESAYLVRSILEEVPRRDLPTAWAMTLDAPEVAWKTGTSFGHRDAWAIGFSAHYVVGVWTGNLDGRAAKGISGARHAGPLLFDVLRAAEEPGAPLPMPDNLALDTVEVCTEDRELPNPFTPRTMAITVIAGRTKLKRSTLHQRIFVNPDTELRVEGRCLATIKAEPRVVRTPPEELIAWELSRGIPVQTAPPLSPECSAVPATGGPAIVSPSATTPYVLRSDAPDEFQRIPLVARTDGGDSNLYWFQDGALVAQGGVAENLFLAARKGEHRIVVQDSQGRSDSLTFIVE</sequence>
<keyword evidence="12" id="KW-1133">Transmembrane helix</keyword>
<comment type="pathway">
    <text evidence="1">Cell wall biogenesis; peptidoglycan biosynthesis.</text>
</comment>
<comment type="similarity">
    <text evidence="2">In the C-terminal section; belongs to the transpeptidase family.</text>
</comment>
<dbReference type="UniPathway" id="UPA00219"/>
<dbReference type="NCBIfam" id="TIGR02073">
    <property type="entry name" value="PBP_1c"/>
    <property type="match status" value="1"/>
</dbReference>
<evidence type="ECO:0000256" key="1">
    <source>
        <dbReference type="ARBA" id="ARBA00004752"/>
    </source>
</evidence>
<keyword evidence="4" id="KW-0121">Carboxypeptidase</keyword>
<keyword evidence="5" id="KW-0645">Protease</keyword>
<proteinExistence type="inferred from homology"/>
<comment type="similarity">
    <text evidence="3">In the N-terminal section; belongs to the glycosyltransferase 51 family.</text>
</comment>
<dbReference type="Gene3D" id="3.40.710.10">
    <property type="entry name" value="DD-peptidase/beta-lactamase superfamily"/>
    <property type="match status" value="1"/>
</dbReference>
<dbReference type="PANTHER" id="PTHR32282:SF15">
    <property type="entry name" value="PENICILLIN-BINDING PROTEIN 1C"/>
    <property type="match status" value="1"/>
</dbReference>
<evidence type="ECO:0000256" key="12">
    <source>
        <dbReference type="SAM" id="Phobius"/>
    </source>
</evidence>
<evidence type="ECO:0000313" key="17">
    <source>
        <dbReference type="Proteomes" id="UP000434052"/>
    </source>
</evidence>
<evidence type="ECO:0000259" key="15">
    <source>
        <dbReference type="Pfam" id="PF06832"/>
    </source>
</evidence>
<keyword evidence="7" id="KW-0808">Transferase</keyword>
<feature type="domain" description="Penicillin-binding protein transpeptidase" evidence="13">
    <location>
        <begin position="315"/>
        <end position="544"/>
    </location>
</feature>
<evidence type="ECO:0000259" key="13">
    <source>
        <dbReference type="Pfam" id="PF00905"/>
    </source>
</evidence>
<keyword evidence="6" id="KW-0328">Glycosyltransferase</keyword>
<evidence type="ECO:0000256" key="7">
    <source>
        <dbReference type="ARBA" id="ARBA00022679"/>
    </source>
</evidence>
<keyword evidence="8" id="KW-0378">Hydrolase</keyword>
<evidence type="ECO:0000256" key="10">
    <source>
        <dbReference type="ARBA" id="ARBA00044770"/>
    </source>
</evidence>
<dbReference type="GO" id="GO:0030288">
    <property type="term" value="C:outer membrane-bounded periplasmic space"/>
    <property type="evidence" value="ECO:0007669"/>
    <property type="project" value="TreeGrafter"/>
</dbReference>
<dbReference type="InterPro" id="IPR001460">
    <property type="entry name" value="PCN-bd_Tpept"/>
</dbReference>
<organism evidence="16 17">
    <name type="scientific">Oceanidesulfovibrio marinus</name>
    <dbReference type="NCBI Taxonomy" id="370038"/>
    <lineage>
        <taxon>Bacteria</taxon>
        <taxon>Pseudomonadati</taxon>
        <taxon>Thermodesulfobacteriota</taxon>
        <taxon>Desulfovibrionia</taxon>
        <taxon>Desulfovibrionales</taxon>
        <taxon>Desulfovibrionaceae</taxon>
        <taxon>Oceanidesulfovibrio</taxon>
    </lineage>
</organism>
<evidence type="ECO:0000256" key="2">
    <source>
        <dbReference type="ARBA" id="ARBA00007090"/>
    </source>
</evidence>
<keyword evidence="9" id="KW-0511">Multifunctional enzyme</keyword>
<feature type="domain" description="Glycosyl transferase family 51" evidence="14">
    <location>
        <begin position="60"/>
        <end position="226"/>
    </location>
</feature>
<evidence type="ECO:0000256" key="8">
    <source>
        <dbReference type="ARBA" id="ARBA00022801"/>
    </source>
</evidence>
<dbReference type="SUPFAM" id="SSF53955">
    <property type="entry name" value="Lysozyme-like"/>
    <property type="match status" value="1"/>
</dbReference>
<dbReference type="OrthoDB" id="9766909at2"/>
<dbReference type="InterPro" id="IPR011815">
    <property type="entry name" value="PBP_1c"/>
</dbReference>
<evidence type="ECO:0000256" key="11">
    <source>
        <dbReference type="ARBA" id="ARBA00049902"/>
    </source>
</evidence>